<evidence type="ECO:0000256" key="1">
    <source>
        <dbReference type="ARBA" id="ARBA00004651"/>
    </source>
</evidence>
<evidence type="ECO:0000256" key="4">
    <source>
        <dbReference type="ARBA" id="ARBA00022989"/>
    </source>
</evidence>
<feature type="transmembrane region" description="Helical" evidence="6">
    <location>
        <begin position="465"/>
        <end position="483"/>
    </location>
</feature>
<feature type="transmembrane region" description="Helical" evidence="6">
    <location>
        <begin position="906"/>
        <end position="925"/>
    </location>
</feature>
<feature type="transmembrane region" description="Helical" evidence="6">
    <location>
        <begin position="302"/>
        <end position="326"/>
    </location>
</feature>
<feature type="transmembrane region" description="Helical" evidence="6">
    <location>
        <begin position="515"/>
        <end position="539"/>
    </location>
</feature>
<keyword evidence="5 6" id="KW-0472">Membrane</keyword>
<dbReference type="Pfam" id="PF02687">
    <property type="entry name" value="FtsX"/>
    <property type="match status" value="1"/>
</dbReference>
<proteinExistence type="predicted"/>
<reference evidence="8" key="1">
    <citation type="submission" date="2021-01" db="EMBL/GenBank/DDBJ databases">
        <title>Whole genome shotgun sequence of Actinoplanes cyaneus NBRC 14990.</title>
        <authorList>
            <person name="Komaki H."/>
            <person name="Tamura T."/>
        </authorList>
    </citation>
    <scope>NUCLEOTIDE SEQUENCE</scope>
    <source>
        <strain evidence="8">NBRC 14990</strain>
    </source>
</reference>
<keyword evidence="3 6" id="KW-0812">Transmembrane</keyword>
<keyword evidence="4 6" id="KW-1133">Transmembrane helix</keyword>
<comment type="caution">
    <text evidence="8">The sequence shown here is derived from an EMBL/GenBank/DDBJ whole genome shotgun (WGS) entry which is preliminary data.</text>
</comment>
<dbReference type="PANTHER" id="PTHR30287:SF2">
    <property type="entry name" value="BLL1001 PROTEIN"/>
    <property type="match status" value="1"/>
</dbReference>
<gene>
    <name evidence="8" type="ORF">Acy02nite_74950</name>
</gene>
<name>A0A919IP81_9ACTN</name>
<evidence type="ECO:0000313" key="9">
    <source>
        <dbReference type="Proteomes" id="UP000619479"/>
    </source>
</evidence>
<dbReference type="Proteomes" id="UP000619479">
    <property type="component" value="Unassembled WGS sequence"/>
</dbReference>
<dbReference type="InterPro" id="IPR003838">
    <property type="entry name" value="ABC3_permease_C"/>
</dbReference>
<evidence type="ECO:0000256" key="2">
    <source>
        <dbReference type="ARBA" id="ARBA00022475"/>
    </source>
</evidence>
<feature type="domain" description="ABC3 transporter permease C-terminal" evidence="7">
    <location>
        <begin position="915"/>
        <end position="1033"/>
    </location>
</feature>
<evidence type="ECO:0000256" key="6">
    <source>
        <dbReference type="SAM" id="Phobius"/>
    </source>
</evidence>
<sequence length="1042" mass="105979">MISLLLRRARAQWPVLAALLAVVTLGATLLGVCALLVTRTAPVALSVAAQQSDPQRMAVTAYTSAIAGKDARAVTDATRSILAGALAPFPSTSAARASSVMRELPGRDDKAQAYLSGVEDLPDRAALVTGRWPKAGADPRRPETVLLEPTAKLLRLTVGSRVRLKAVAIGDAPAPAVDLTVVGIARPAPGAGWDRDLLDGAGFDPNHNDGTSLREFPAYGPFLVDLGDLLGGGSSLLRMEITARPSLDSATPARLNTAARNVLGADARLTGTLGERAQFTRVASDLPYTLNAARNQQDVTQAAVLAVAVLGTMLTAAALALAGRLTAGLRSSETALLSALGTSRVQLAVTAALEAGLITLVSAAVAVPGSSLLHSALSHLEPMAGARLTTGPQVSGTQLVTVLAGALILTVVLTLTALRAEAPHGVRGRRELLARSGADLLLVAFAGLGWWQLHARRTEADVLQVLAPGLLLAAGAALALRLVPPALRLADRMAARSDGLPLPLAAFEAARRPQAAAAGLLICLAAATGTFGVALAATWDRSQHDQADLSVGTDLALTLTTPPVAGQGTAIARATGARVVSPATDRGIAVGQWLGGSDETPRLVATDTTHAGELLRGRLPSGQDWASATRGLAPANPVTGIPVTAGATLTVTGTATGPIPVRVAPQLLLQDPAGLRSLCAGAPIELDGRAHRITGCAPVDGVRLVAVALPVDYDFSYLVDVVRSDFTVTLGLPGAAGDVSGWKTFAAQETGQLSGAAMTATGNRLTMSGTALLNGGPTTALNLITTAFQAPAAVPVVVSRQFADALSVSAGSALDLTVGTTIVPAKVTGIVPAVPGAARSPGVLADIDALSRVLTAHGDLTYPADAWWAGSPSSADLAELHLGNATTRAGETQRLTSGPLNAGLPAVLRLLVPAAVLLLLAGVLLHVTHDLRDRAVEVARLRGLGMTGREIRTTLLGQHAAILLPLLMAGTLVGGLATVVVAPLLIRSETGATPVPSVLPSWPWPAELLLIALLVAGCTLAAGAVATVQARRAGAAQLRVVS</sequence>
<evidence type="ECO:0000256" key="3">
    <source>
        <dbReference type="ARBA" id="ARBA00022692"/>
    </source>
</evidence>
<keyword evidence="9" id="KW-1185">Reference proteome</keyword>
<organism evidence="8 9">
    <name type="scientific">Actinoplanes cyaneus</name>
    <dbReference type="NCBI Taxonomy" id="52696"/>
    <lineage>
        <taxon>Bacteria</taxon>
        <taxon>Bacillati</taxon>
        <taxon>Actinomycetota</taxon>
        <taxon>Actinomycetes</taxon>
        <taxon>Micromonosporales</taxon>
        <taxon>Micromonosporaceae</taxon>
        <taxon>Actinoplanes</taxon>
    </lineage>
</organism>
<dbReference type="AlphaFoldDB" id="A0A919IP81"/>
<dbReference type="EMBL" id="BOMH01000064">
    <property type="protein sequence ID" value="GID69614.1"/>
    <property type="molecule type" value="Genomic_DNA"/>
</dbReference>
<accession>A0A919IP81</accession>
<feature type="transmembrane region" description="Helical" evidence="6">
    <location>
        <begin position="1006"/>
        <end position="1028"/>
    </location>
</feature>
<feature type="transmembrane region" description="Helical" evidence="6">
    <location>
        <begin position="432"/>
        <end position="453"/>
    </location>
</feature>
<dbReference type="RefSeq" id="WP_203752257.1">
    <property type="nucleotide sequence ID" value="NZ_BOMH01000064.1"/>
</dbReference>
<keyword evidence="2" id="KW-1003">Cell membrane</keyword>
<dbReference type="GO" id="GO:0005886">
    <property type="term" value="C:plasma membrane"/>
    <property type="evidence" value="ECO:0007669"/>
    <property type="project" value="UniProtKB-SubCell"/>
</dbReference>
<protein>
    <recommendedName>
        <fullName evidence="7">ABC3 transporter permease C-terminal domain-containing protein</fullName>
    </recommendedName>
</protein>
<feature type="transmembrane region" description="Helical" evidence="6">
    <location>
        <begin position="962"/>
        <end position="986"/>
    </location>
</feature>
<evidence type="ECO:0000313" key="8">
    <source>
        <dbReference type="EMBL" id="GID69614.1"/>
    </source>
</evidence>
<evidence type="ECO:0000259" key="7">
    <source>
        <dbReference type="Pfam" id="PF02687"/>
    </source>
</evidence>
<evidence type="ECO:0000256" key="5">
    <source>
        <dbReference type="ARBA" id="ARBA00023136"/>
    </source>
</evidence>
<comment type="subcellular location">
    <subcellularLocation>
        <location evidence="1">Cell membrane</location>
        <topology evidence="1">Multi-pass membrane protein</topology>
    </subcellularLocation>
</comment>
<dbReference type="InterPro" id="IPR038766">
    <property type="entry name" value="Membrane_comp_ABC_pdt"/>
</dbReference>
<feature type="transmembrane region" description="Helical" evidence="6">
    <location>
        <begin position="399"/>
        <end position="420"/>
    </location>
</feature>
<dbReference type="PANTHER" id="PTHR30287">
    <property type="entry name" value="MEMBRANE COMPONENT OF PREDICTED ABC SUPERFAMILY METABOLITE UPTAKE TRANSPORTER"/>
    <property type="match status" value="1"/>
</dbReference>